<gene>
    <name evidence="2" type="ORF">K7G82_11055</name>
</gene>
<organism evidence="2 3">
    <name type="scientific">Sphingomonas colocasiae</name>
    <dbReference type="NCBI Taxonomy" id="1848973"/>
    <lineage>
        <taxon>Bacteria</taxon>
        <taxon>Pseudomonadati</taxon>
        <taxon>Pseudomonadota</taxon>
        <taxon>Alphaproteobacteria</taxon>
        <taxon>Sphingomonadales</taxon>
        <taxon>Sphingomonadaceae</taxon>
        <taxon>Sphingomonas</taxon>
    </lineage>
</organism>
<dbReference type="InterPro" id="IPR025737">
    <property type="entry name" value="FApF"/>
</dbReference>
<dbReference type="EMBL" id="JAINVV010000004">
    <property type="protein sequence ID" value="MBY8822834.1"/>
    <property type="molecule type" value="Genomic_DNA"/>
</dbReference>
<evidence type="ECO:0000256" key="1">
    <source>
        <dbReference type="SAM" id="SignalP"/>
    </source>
</evidence>
<proteinExistence type="predicted"/>
<dbReference type="Pfam" id="PF13557">
    <property type="entry name" value="Phenol_MetA_deg"/>
    <property type="match status" value="1"/>
</dbReference>
<keyword evidence="3" id="KW-1185">Reference proteome</keyword>
<sequence length="269" mass="28010">MRRFAIALFLSGISMPAWADPPETAGPRDLCPDRPGLGTPACTLDAGRVVVELGLGDWTHDRTGPMRTDTILAGDALIRIGLNDTLEAQIGWTGYGRVRTRDMAAGTIDNASGTGDVTLALRRNFINPDGSGVSIAAMPYATLPSGGKAIGAGDWGAGLLVPMSFDLGGVSLALSPEIDAAVDSDGKGRHLGYGSVVGLEFSLTDALSTSTEISIHRDDDPAGHTTEALAGLSAGWQPSKDLQFDIGLNIGLNATSPDTELYFGIARRF</sequence>
<feature type="chain" id="PRO_5045168399" evidence="1">
    <location>
        <begin position="20"/>
        <end position="269"/>
    </location>
</feature>
<protein>
    <submittedName>
        <fullName evidence="2">Transporter</fullName>
    </submittedName>
</protein>
<name>A0ABS7PNF3_9SPHN</name>
<evidence type="ECO:0000313" key="3">
    <source>
        <dbReference type="Proteomes" id="UP000706039"/>
    </source>
</evidence>
<accession>A0ABS7PNF3</accession>
<dbReference type="Proteomes" id="UP000706039">
    <property type="component" value="Unassembled WGS sequence"/>
</dbReference>
<comment type="caution">
    <text evidence="2">The sequence shown here is derived from an EMBL/GenBank/DDBJ whole genome shotgun (WGS) entry which is preliminary data.</text>
</comment>
<keyword evidence="1" id="KW-0732">Signal</keyword>
<feature type="signal peptide" evidence="1">
    <location>
        <begin position="1"/>
        <end position="19"/>
    </location>
</feature>
<reference evidence="2 3" key="1">
    <citation type="submission" date="2021-08" db="EMBL/GenBank/DDBJ databases">
        <authorList>
            <person name="Tuo L."/>
        </authorList>
    </citation>
    <scope>NUCLEOTIDE SEQUENCE [LARGE SCALE GENOMIC DNA]</scope>
    <source>
        <strain evidence="2 3">JCM 31229</strain>
    </source>
</reference>
<dbReference type="RefSeq" id="WP_222989885.1">
    <property type="nucleotide sequence ID" value="NZ_JAINVV010000004.1"/>
</dbReference>
<evidence type="ECO:0000313" key="2">
    <source>
        <dbReference type="EMBL" id="MBY8822834.1"/>
    </source>
</evidence>